<dbReference type="Proteomes" id="UP000001488">
    <property type="component" value="Chromosome"/>
</dbReference>
<dbReference type="eggNOG" id="arCOG06572">
    <property type="taxonomic scope" value="Archaea"/>
</dbReference>
<gene>
    <name evidence="1" type="ordered locus">TGAM_1291</name>
</gene>
<accession>C5A6D1</accession>
<dbReference type="HOGENOM" id="CLU_1891544_0_0_2"/>
<protein>
    <submittedName>
        <fullName evidence="1">Uncharacterized protein</fullName>
    </submittedName>
</protein>
<name>C5A6D1_THEGJ</name>
<evidence type="ECO:0000313" key="1">
    <source>
        <dbReference type="EMBL" id="ACS33793.1"/>
    </source>
</evidence>
<keyword evidence="2" id="KW-1185">Reference proteome</keyword>
<proteinExistence type="predicted"/>
<dbReference type="STRING" id="593117.TGAM_1291"/>
<evidence type="ECO:0000313" key="2">
    <source>
        <dbReference type="Proteomes" id="UP000001488"/>
    </source>
</evidence>
<dbReference type="PATRIC" id="fig|593117.10.peg.1289"/>
<dbReference type="KEGG" id="tga:TGAM_1291"/>
<dbReference type="PaxDb" id="593117-TGAM_1291"/>
<reference evidence="1 2" key="1">
    <citation type="journal article" date="2007" name="Genome Biol.">
        <title>Genome analysis and genome-wide proteomics of Thermococcus gammatolerans, the most radioresistant organism known amongst the Archaea.</title>
        <authorList>
            <person name="Zivanovic Y."/>
            <person name="Armengaud J."/>
            <person name="Lagorce A."/>
            <person name="Leplat C."/>
            <person name="Guerin P."/>
            <person name="Dutertre M."/>
            <person name="Anthouard V."/>
            <person name="Forterre P."/>
            <person name="Wincker P."/>
            <person name="Confalonieri F."/>
        </authorList>
    </citation>
    <scope>NUCLEOTIDE SEQUENCE [LARGE SCALE GENOMIC DNA]</scope>
    <source>
        <strain evidence="2">DSM 15229 / JCM 11827 / EJ3</strain>
    </source>
</reference>
<organism evidence="1 2">
    <name type="scientific">Thermococcus gammatolerans (strain DSM 15229 / JCM 11827 / EJ3)</name>
    <dbReference type="NCBI Taxonomy" id="593117"/>
    <lineage>
        <taxon>Archaea</taxon>
        <taxon>Methanobacteriati</taxon>
        <taxon>Methanobacteriota</taxon>
        <taxon>Thermococci</taxon>
        <taxon>Thermococcales</taxon>
        <taxon>Thermococcaceae</taxon>
        <taxon>Thermococcus</taxon>
    </lineage>
</organism>
<dbReference type="AlphaFoldDB" id="C5A6D1"/>
<dbReference type="EMBL" id="CP001398">
    <property type="protein sequence ID" value="ACS33793.1"/>
    <property type="molecule type" value="Genomic_DNA"/>
</dbReference>
<sequence>MLKYCFRTMFSMVFPMEEWIRNIGRYLSYLVDENFGEYAYDIVDGIAKARTGEELLENVYKALRLAPKLEKKAEKKCNFRKPSPADIEALEREVESVSNDPHKLRRLALKLALWAFAYWNHCPKKEQKNEGGEN</sequence>